<evidence type="ECO:0000256" key="1">
    <source>
        <dbReference type="ARBA" id="ARBA00022491"/>
    </source>
</evidence>
<dbReference type="Proteomes" id="UP000249577">
    <property type="component" value="Unassembled WGS sequence"/>
</dbReference>
<comment type="caution">
    <text evidence="3">The sequence shown here is derived from an EMBL/GenBank/DDBJ whole genome shotgun (WGS) entry which is preliminary data.</text>
</comment>
<proteinExistence type="predicted"/>
<organism evidence="3 4">
    <name type="scientific">Ancylobacter novellus</name>
    <name type="common">Thiobacillus novellus</name>
    <dbReference type="NCBI Taxonomy" id="921"/>
    <lineage>
        <taxon>Bacteria</taxon>
        <taxon>Pseudomonadati</taxon>
        <taxon>Pseudomonadota</taxon>
        <taxon>Alphaproteobacteria</taxon>
        <taxon>Hyphomicrobiales</taxon>
        <taxon>Xanthobacteraceae</taxon>
        <taxon>Ancylobacter</taxon>
    </lineage>
</organism>
<dbReference type="InterPro" id="IPR014036">
    <property type="entry name" value="DeoR-like_C"/>
</dbReference>
<feature type="domain" description="DeoR-like transcriptional repressor C-terminal sensor" evidence="2">
    <location>
        <begin position="5"/>
        <end position="161"/>
    </location>
</feature>
<sequence>MRVNAFAKKALARAVAELVTDGQTVMIDTGSTTAFVAEALAARKRLTVVTNSLEIARRLVGTDGHRVYMAGGELRADLAAAVGSEAESFIRRFRADLAILSIGGADPRAGFTDFDLEETRIARAMIDCSDASVIAADGAKFGRRATVAVCEPSEVDAVATDAPPPPDVAEWLAAEGVPVLLPPGEGGRAFKEPALEA</sequence>
<gene>
    <name evidence="3" type="ORF">DI565_02260</name>
</gene>
<dbReference type="Pfam" id="PF00455">
    <property type="entry name" value="DeoRC"/>
    <property type="match status" value="1"/>
</dbReference>
<dbReference type="PANTHER" id="PTHR30363">
    <property type="entry name" value="HTH-TYPE TRANSCRIPTIONAL REGULATOR SRLR-RELATED"/>
    <property type="match status" value="1"/>
</dbReference>
<dbReference type="SUPFAM" id="SSF100950">
    <property type="entry name" value="NagB/RpiA/CoA transferase-like"/>
    <property type="match status" value="1"/>
</dbReference>
<keyword evidence="1" id="KW-0678">Repressor</keyword>
<dbReference type="SMART" id="SM01134">
    <property type="entry name" value="DeoRC"/>
    <property type="match status" value="1"/>
</dbReference>
<name>A0A2W5N024_ANCNO</name>
<dbReference type="EMBL" id="QFPN01000001">
    <property type="protein sequence ID" value="PZQ19380.1"/>
    <property type="molecule type" value="Genomic_DNA"/>
</dbReference>
<evidence type="ECO:0000313" key="4">
    <source>
        <dbReference type="Proteomes" id="UP000249577"/>
    </source>
</evidence>
<dbReference type="InterPro" id="IPR037171">
    <property type="entry name" value="NagB/RpiA_transferase-like"/>
</dbReference>
<dbReference type="PANTHER" id="PTHR30363:SF4">
    <property type="entry name" value="GLYCEROL-3-PHOSPHATE REGULON REPRESSOR"/>
    <property type="match status" value="1"/>
</dbReference>
<evidence type="ECO:0000313" key="3">
    <source>
        <dbReference type="EMBL" id="PZQ19380.1"/>
    </source>
</evidence>
<reference evidence="3 4" key="1">
    <citation type="submission" date="2017-08" db="EMBL/GenBank/DDBJ databases">
        <title>Infants hospitalized years apart are colonized by the same room-sourced microbial strains.</title>
        <authorList>
            <person name="Brooks B."/>
            <person name="Olm M.R."/>
            <person name="Firek B.A."/>
            <person name="Baker R."/>
            <person name="Thomas B.C."/>
            <person name="Morowitz M.J."/>
            <person name="Banfield J.F."/>
        </authorList>
    </citation>
    <scope>NUCLEOTIDE SEQUENCE [LARGE SCALE GENOMIC DNA]</scope>
    <source>
        <strain evidence="3">S2_005_003_R2_43</strain>
    </source>
</reference>
<dbReference type="InterPro" id="IPR050313">
    <property type="entry name" value="Carb_Metab_HTH_regulators"/>
</dbReference>
<dbReference type="AlphaFoldDB" id="A0A2W5N024"/>
<accession>A0A2W5N024</accession>
<evidence type="ECO:0000259" key="2">
    <source>
        <dbReference type="Pfam" id="PF00455"/>
    </source>
</evidence>
<protein>
    <submittedName>
        <fullName evidence="3">DeoR/GlpR transcriptional regulator</fullName>
    </submittedName>
</protein>
<dbReference type="Gene3D" id="3.40.50.1360">
    <property type="match status" value="1"/>
</dbReference>